<keyword evidence="3" id="KW-1185">Reference proteome</keyword>
<proteinExistence type="predicted"/>
<feature type="transmembrane region" description="Helical" evidence="1">
    <location>
        <begin position="87"/>
        <end position="109"/>
    </location>
</feature>
<organism evidence="2 3">
    <name type="scientific">Tothia fuscella</name>
    <dbReference type="NCBI Taxonomy" id="1048955"/>
    <lineage>
        <taxon>Eukaryota</taxon>
        <taxon>Fungi</taxon>
        <taxon>Dikarya</taxon>
        <taxon>Ascomycota</taxon>
        <taxon>Pezizomycotina</taxon>
        <taxon>Dothideomycetes</taxon>
        <taxon>Pleosporomycetidae</taxon>
        <taxon>Venturiales</taxon>
        <taxon>Cylindrosympodiaceae</taxon>
        <taxon>Tothia</taxon>
    </lineage>
</organism>
<protein>
    <submittedName>
        <fullName evidence="2">Uncharacterized protein</fullName>
    </submittedName>
</protein>
<keyword evidence="1" id="KW-0472">Membrane</keyword>
<evidence type="ECO:0000313" key="3">
    <source>
        <dbReference type="Proteomes" id="UP000800235"/>
    </source>
</evidence>
<reference evidence="2" key="1">
    <citation type="journal article" date="2020" name="Stud. Mycol.">
        <title>101 Dothideomycetes genomes: a test case for predicting lifestyles and emergence of pathogens.</title>
        <authorList>
            <person name="Haridas S."/>
            <person name="Albert R."/>
            <person name="Binder M."/>
            <person name="Bloem J."/>
            <person name="Labutti K."/>
            <person name="Salamov A."/>
            <person name="Andreopoulos B."/>
            <person name="Baker S."/>
            <person name="Barry K."/>
            <person name="Bills G."/>
            <person name="Bluhm B."/>
            <person name="Cannon C."/>
            <person name="Castanera R."/>
            <person name="Culley D."/>
            <person name="Daum C."/>
            <person name="Ezra D."/>
            <person name="Gonzalez J."/>
            <person name="Henrissat B."/>
            <person name="Kuo A."/>
            <person name="Liang C."/>
            <person name="Lipzen A."/>
            <person name="Lutzoni F."/>
            <person name="Magnuson J."/>
            <person name="Mondo S."/>
            <person name="Nolan M."/>
            <person name="Ohm R."/>
            <person name="Pangilinan J."/>
            <person name="Park H.-J."/>
            <person name="Ramirez L."/>
            <person name="Alfaro M."/>
            <person name="Sun H."/>
            <person name="Tritt A."/>
            <person name="Yoshinaga Y."/>
            <person name="Zwiers L.-H."/>
            <person name="Turgeon B."/>
            <person name="Goodwin S."/>
            <person name="Spatafora J."/>
            <person name="Crous P."/>
            <person name="Grigoriev I."/>
        </authorList>
    </citation>
    <scope>NUCLEOTIDE SEQUENCE</scope>
    <source>
        <strain evidence="2">CBS 130266</strain>
    </source>
</reference>
<accession>A0A9P4TWD1</accession>
<dbReference type="EMBL" id="MU007060">
    <property type="protein sequence ID" value="KAF2427400.1"/>
    <property type="molecule type" value="Genomic_DNA"/>
</dbReference>
<keyword evidence="1" id="KW-1133">Transmembrane helix</keyword>
<feature type="transmembrane region" description="Helical" evidence="1">
    <location>
        <begin position="20"/>
        <end position="39"/>
    </location>
</feature>
<evidence type="ECO:0000256" key="1">
    <source>
        <dbReference type="SAM" id="Phobius"/>
    </source>
</evidence>
<dbReference type="Proteomes" id="UP000800235">
    <property type="component" value="Unassembled WGS sequence"/>
</dbReference>
<dbReference type="AlphaFoldDB" id="A0A9P4TWD1"/>
<evidence type="ECO:0000313" key="2">
    <source>
        <dbReference type="EMBL" id="KAF2427400.1"/>
    </source>
</evidence>
<gene>
    <name evidence="2" type="ORF">EJ08DRAFT_356084</name>
</gene>
<comment type="caution">
    <text evidence="2">The sequence shown here is derived from an EMBL/GenBank/DDBJ whole genome shotgun (WGS) entry which is preliminary data.</text>
</comment>
<sequence>MLLFDAITISSTTTDLQRTFTQLAMWLMVLRISVLRIRLARFLQLIRRGRYLLQILLRRSLLHLQRKVLLVLLTKIVVILMKRKSTLMTKLILLLTMALIMGSNHAWLFDA</sequence>
<name>A0A9P4TWD1_9PEZI</name>
<keyword evidence="1" id="KW-0812">Transmembrane</keyword>